<dbReference type="RefSeq" id="WP_274198426.1">
    <property type="nucleotide sequence ID" value="NZ_JAQZAO010000001.1"/>
</dbReference>
<dbReference type="PRINTS" id="PR00081">
    <property type="entry name" value="GDHRDH"/>
</dbReference>
<keyword evidence="2" id="KW-0560">Oxidoreductase</keyword>
<dbReference type="Gene3D" id="3.40.50.720">
    <property type="entry name" value="NAD(P)-binding Rossmann-like Domain"/>
    <property type="match status" value="1"/>
</dbReference>
<dbReference type="PROSITE" id="PS00061">
    <property type="entry name" value="ADH_SHORT"/>
    <property type="match status" value="1"/>
</dbReference>
<dbReference type="InterPro" id="IPR036291">
    <property type="entry name" value="NAD(P)-bd_dom_sf"/>
</dbReference>
<evidence type="ECO:0000313" key="3">
    <source>
        <dbReference type="EMBL" id="MDD7963873.1"/>
    </source>
</evidence>
<keyword evidence="4" id="KW-1185">Reference proteome</keyword>
<dbReference type="InterPro" id="IPR020904">
    <property type="entry name" value="Sc_DH/Rdtase_CS"/>
</dbReference>
<dbReference type="CDD" id="cd05233">
    <property type="entry name" value="SDR_c"/>
    <property type="match status" value="1"/>
</dbReference>
<sequence length="261" mass="27127">MELTDRVAVVTGAGGGIGRALVAALRGAGARVAATDRDGALDAVRDGTDADLVRPLDVTDADATAAMLAEVEGALGPVELFFANAGVAAGTDPVETTDDVWDTVLDVNVRAHITAARLLLPGWLERGEGYFVATASAAGLLTQIGSAPYAVSKHAAVAFAEWLSVTYGARGVRVSTVCPMGVATPMLEIDPGGMGSRATGAVRAAGEVLTPEAVADAVVEGVRREEFLVLPHPEVLTFFRRKAGDYERWLAGMRRLQDTLD</sequence>
<dbReference type="InterPro" id="IPR002347">
    <property type="entry name" value="SDR_fam"/>
</dbReference>
<dbReference type="EMBL" id="JAQZAO010000001">
    <property type="protein sequence ID" value="MDD7963873.1"/>
    <property type="molecule type" value="Genomic_DNA"/>
</dbReference>
<evidence type="ECO:0000256" key="1">
    <source>
        <dbReference type="ARBA" id="ARBA00006484"/>
    </source>
</evidence>
<dbReference type="Proteomes" id="UP001300763">
    <property type="component" value="Unassembled WGS sequence"/>
</dbReference>
<accession>A0ABT5SQ10</accession>
<gene>
    <name evidence="3" type="ORF">PGB27_00805</name>
</gene>
<dbReference type="SUPFAM" id="SSF51735">
    <property type="entry name" value="NAD(P)-binding Rossmann-fold domains"/>
    <property type="match status" value="1"/>
</dbReference>
<comment type="similarity">
    <text evidence="1">Belongs to the short-chain dehydrogenases/reductases (SDR) family.</text>
</comment>
<evidence type="ECO:0000313" key="4">
    <source>
        <dbReference type="Proteomes" id="UP001300763"/>
    </source>
</evidence>
<reference evidence="3 4" key="1">
    <citation type="submission" date="2023-02" db="EMBL/GenBank/DDBJ databases">
        <title>Genome sequencing required for Actinomycetospora new species description.</title>
        <authorList>
            <person name="Saimee Y."/>
            <person name="Duangmal K."/>
        </authorList>
    </citation>
    <scope>NUCLEOTIDE SEQUENCE [LARGE SCALE GENOMIC DNA]</scope>
    <source>
        <strain evidence="3 4">DW7H6</strain>
    </source>
</reference>
<protein>
    <submittedName>
        <fullName evidence="3">SDR family NAD(P)-dependent oxidoreductase</fullName>
    </submittedName>
</protein>
<dbReference type="Pfam" id="PF00106">
    <property type="entry name" value="adh_short"/>
    <property type="match status" value="1"/>
</dbReference>
<dbReference type="PANTHER" id="PTHR44196:SF1">
    <property type="entry name" value="DEHYDROGENASE_REDUCTASE SDR FAMILY MEMBER 7B"/>
    <property type="match status" value="1"/>
</dbReference>
<organism evidence="3 4">
    <name type="scientific">Actinomycetospora lemnae</name>
    <dbReference type="NCBI Taxonomy" id="3019891"/>
    <lineage>
        <taxon>Bacteria</taxon>
        <taxon>Bacillati</taxon>
        <taxon>Actinomycetota</taxon>
        <taxon>Actinomycetes</taxon>
        <taxon>Pseudonocardiales</taxon>
        <taxon>Pseudonocardiaceae</taxon>
        <taxon>Actinomycetospora</taxon>
    </lineage>
</organism>
<comment type="caution">
    <text evidence="3">The sequence shown here is derived from an EMBL/GenBank/DDBJ whole genome shotgun (WGS) entry which is preliminary data.</text>
</comment>
<name>A0ABT5SQ10_9PSEU</name>
<dbReference type="PANTHER" id="PTHR44196">
    <property type="entry name" value="DEHYDROGENASE/REDUCTASE SDR FAMILY MEMBER 7B"/>
    <property type="match status" value="1"/>
</dbReference>
<proteinExistence type="inferred from homology"/>
<evidence type="ECO:0000256" key="2">
    <source>
        <dbReference type="ARBA" id="ARBA00023002"/>
    </source>
</evidence>